<dbReference type="GO" id="GO:0009294">
    <property type="term" value="P:DNA-mediated transformation"/>
    <property type="evidence" value="ECO:0007669"/>
    <property type="project" value="InterPro"/>
</dbReference>
<dbReference type="Gene3D" id="1.10.10.10">
    <property type="entry name" value="Winged helix-like DNA-binding domain superfamily/Winged helix DNA-binding domain"/>
    <property type="match status" value="1"/>
</dbReference>
<evidence type="ECO:0000313" key="5">
    <source>
        <dbReference type="Proteomes" id="UP001243195"/>
    </source>
</evidence>
<sequence>MIDLNQRQREYIQLWYLLQHSLSAFYKLQTHFSSVSSALEPAHLLQWSKLGLHKNHLERLQEFSSPEGQKKFQQCLTLIEKHCDFICLDNENNYPKQLLAFSDHPPILFGKGSLQNLSQPQVAVVGSRKPSPHGKQVAYDFAYYLSEKGYFITSGLAQGIDEAAHMGALKKQRSIAVVGTGLDMVYPNQNAPLQAQILENAGTVISEFLPTTKPLQQHFPRRNRIVSGLSLGVLVAEAAQSSGSLITAKLAAEQGKIVFAIPGHIYSEYHKGCHQLIREGAILVDHPEQIIEDLALPAQWQKQGQMRETTEGSEEISDDHSQEISQPISQDMPEHLFNIYQELDWIGIEIDQLAAKLNFSIAELTSHLMELELLGLCIQQSGLYLRCRKLY</sequence>
<protein>
    <submittedName>
        <fullName evidence="4">DNA-processing protein DprA</fullName>
    </submittedName>
</protein>
<evidence type="ECO:0000313" key="4">
    <source>
        <dbReference type="EMBL" id="MDQ9072719.1"/>
    </source>
</evidence>
<accession>A0AAW8JJM1</accession>
<organism evidence="4 5">
    <name type="scientific">Acinetobacter gerneri</name>
    <dbReference type="NCBI Taxonomy" id="202952"/>
    <lineage>
        <taxon>Bacteria</taxon>
        <taxon>Pseudomonadati</taxon>
        <taxon>Pseudomonadota</taxon>
        <taxon>Gammaproteobacteria</taxon>
        <taxon>Moraxellales</taxon>
        <taxon>Moraxellaceae</taxon>
        <taxon>Acinetobacter</taxon>
    </lineage>
</organism>
<proteinExistence type="inferred from homology"/>
<comment type="similarity">
    <text evidence="1">Belongs to the DprA/Smf family.</text>
</comment>
<evidence type="ECO:0000259" key="3">
    <source>
        <dbReference type="Pfam" id="PF17782"/>
    </source>
</evidence>
<evidence type="ECO:0000259" key="2">
    <source>
        <dbReference type="Pfam" id="PF02481"/>
    </source>
</evidence>
<feature type="domain" description="Smf/DprA SLOG" evidence="2">
    <location>
        <begin position="90"/>
        <end position="294"/>
    </location>
</feature>
<dbReference type="AlphaFoldDB" id="A0AAW8JJM1"/>
<dbReference type="Pfam" id="PF17782">
    <property type="entry name" value="WHD_DprA"/>
    <property type="match status" value="1"/>
</dbReference>
<dbReference type="InterPro" id="IPR036388">
    <property type="entry name" value="WH-like_DNA-bd_sf"/>
</dbReference>
<dbReference type="Gene3D" id="3.40.50.450">
    <property type="match status" value="1"/>
</dbReference>
<dbReference type="InterPro" id="IPR003488">
    <property type="entry name" value="DprA"/>
</dbReference>
<name>A0AAW8JJM1_9GAMM</name>
<evidence type="ECO:0000256" key="1">
    <source>
        <dbReference type="ARBA" id="ARBA00006525"/>
    </source>
</evidence>
<dbReference type="Pfam" id="PF02481">
    <property type="entry name" value="DNA_processg_A"/>
    <property type="match status" value="1"/>
</dbReference>
<dbReference type="InterPro" id="IPR057666">
    <property type="entry name" value="DrpA_SLOG"/>
</dbReference>
<dbReference type="SUPFAM" id="SSF102405">
    <property type="entry name" value="MCP/YpsA-like"/>
    <property type="match status" value="1"/>
</dbReference>
<feature type="domain" description="DprA winged helix" evidence="3">
    <location>
        <begin position="339"/>
        <end position="382"/>
    </location>
</feature>
<reference evidence="4" key="1">
    <citation type="submission" date="2023-08" db="EMBL/GenBank/DDBJ databases">
        <title>Emergence of clinically-relevant ST2 carbapenem-resistant Acinetobacter baumannii strains in hospital sewages in Zhejiang, East of China.</title>
        <authorList>
            <person name="Kaichao C."/>
            <person name="Zhang R."/>
        </authorList>
    </citation>
    <scope>NUCLEOTIDE SEQUENCE</scope>
    <source>
        <strain evidence="4">M-SY-60</strain>
    </source>
</reference>
<dbReference type="InterPro" id="IPR041614">
    <property type="entry name" value="DprA_WH"/>
</dbReference>
<comment type="caution">
    <text evidence="4">The sequence shown here is derived from an EMBL/GenBank/DDBJ whole genome shotgun (WGS) entry which is preliminary data.</text>
</comment>
<dbReference type="RefSeq" id="WP_308956974.1">
    <property type="nucleotide sequence ID" value="NZ_JAVICY010000027.1"/>
</dbReference>
<gene>
    <name evidence="4" type="primary">dprA</name>
    <name evidence="4" type="ORF">RFH51_14770</name>
</gene>
<dbReference type="Proteomes" id="UP001243195">
    <property type="component" value="Unassembled WGS sequence"/>
</dbReference>
<dbReference type="PANTHER" id="PTHR43022">
    <property type="entry name" value="PROTEIN SMF"/>
    <property type="match status" value="1"/>
</dbReference>
<dbReference type="EMBL" id="JAVIDA010000025">
    <property type="protein sequence ID" value="MDQ9072719.1"/>
    <property type="molecule type" value="Genomic_DNA"/>
</dbReference>
<dbReference type="NCBIfam" id="TIGR00732">
    <property type="entry name" value="dprA"/>
    <property type="match status" value="1"/>
</dbReference>
<dbReference type="PANTHER" id="PTHR43022:SF1">
    <property type="entry name" value="PROTEIN SMF"/>
    <property type="match status" value="1"/>
</dbReference>